<name>A0ABD4TCC7_9EURY</name>
<proteinExistence type="predicted"/>
<gene>
    <name evidence="2" type="ORF">DIC75_01500</name>
</gene>
<reference evidence="2 3" key="1">
    <citation type="submission" date="2018-05" db="EMBL/GenBank/DDBJ databases">
        <title>Isolation and characterization of genus Methanoculleus species and their viruses from deep sea marine sediment offshore southwestern Taiwan.</title>
        <authorList>
            <person name="Wei W.-H."/>
            <person name="Chen W.-C."/>
            <person name="Lai M.-C."/>
            <person name="Chen S.-C."/>
        </authorList>
    </citation>
    <scope>NUCLEOTIDE SEQUENCE [LARGE SCALE GENOMIC DNA]</scope>
    <source>
        <strain evidence="2 3">CWC-02</strain>
    </source>
</reference>
<accession>A0ABD4TCC7</accession>
<dbReference type="Pfam" id="PF03168">
    <property type="entry name" value="LEA_2"/>
    <property type="match status" value="1"/>
</dbReference>
<evidence type="ECO:0000313" key="2">
    <source>
        <dbReference type="EMBL" id="MCM2465002.1"/>
    </source>
</evidence>
<dbReference type="AlphaFoldDB" id="A0ABD4TCC7"/>
<dbReference type="RefSeq" id="WP_250986256.1">
    <property type="nucleotide sequence ID" value="NZ_QFDM01000001.1"/>
</dbReference>
<dbReference type="SUPFAM" id="SSF117070">
    <property type="entry name" value="LEA14-like"/>
    <property type="match status" value="1"/>
</dbReference>
<evidence type="ECO:0000313" key="3">
    <source>
        <dbReference type="Proteomes" id="UP001523230"/>
    </source>
</evidence>
<comment type="caution">
    <text evidence="2">The sequence shown here is derived from an EMBL/GenBank/DDBJ whole genome shotgun (WGS) entry which is preliminary data.</text>
</comment>
<dbReference type="Gene3D" id="2.60.40.1820">
    <property type="match status" value="1"/>
</dbReference>
<dbReference type="EMBL" id="QFDM01000001">
    <property type="protein sequence ID" value="MCM2465002.1"/>
    <property type="molecule type" value="Genomic_DNA"/>
</dbReference>
<dbReference type="SMART" id="SM00769">
    <property type="entry name" value="WHy"/>
    <property type="match status" value="1"/>
</dbReference>
<keyword evidence="3" id="KW-1185">Reference proteome</keyword>
<dbReference type="InterPro" id="IPR013990">
    <property type="entry name" value="WHy-dom"/>
</dbReference>
<evidence type="ECO:0000259" key="1">
    <source>
        <dbReference type="SMART" id="SM00769"/>
    </source>
</evidence>
<dbReference type="Proteomes" id="UP001523230">
    <property type="component" value="Unassembled WGS sequence"/>
</dbReference>
<organism evidence="2 3">
    <name type="scientific">Methanoculleus oceani</name>
    <dbReference type="NCBI Taxonomy" id="2184756"/>
    <lineage>
        <taxon>Archaea</taxon>
        <taxon>Methanobacteriati</taxon>
        <taxon>Methanobacteriota</taxon>
        <taxon>Stenosarchaea group</taxon>
        <taxon>Methanomicrobia</taxon>
        <taxon>Methanomicrobiales</taxon>
        <taxon>Methanomicrobiaceae</taxon>
        <taxon>Methanoculleus</taxon>
    </lineage>
</organism>
<sequence>MSWQTSIPAGGMRRTAVTLLIAVLLCSAGCVVPALREPTITLSGVAVENITPGSIDLSLRLVVDNPNPVGATLARVSFDVYFFDDREWVFLAHGEQEGIAIRPNGETAVTIPVTVDNLRLVQAFLRGLADGAVTLRVSGSGVLDFGITTFEVPFERTVEVGLGQA</sequence>
<feature type="domain" description="Water stress and hypersensitive response" evidence="1">
    <location>
        <begin position="40"/>
        <end position="159"/>
    </location>
</feature>
<protein>
    <recommendedName>
        <fullName evidence="1">Water stress and hypersensitive response domain-containing protein</fullName>
    </recommendedName>
</protein>
<dbReference type="InterPro" id="IPR004864">
    <property type="entry name" value="LEA_2"/>
</dbReference>